<protein>
    <submittedName>
        <fullName evidence="1">Uncharacterized protein</fullName>
    </submittedName>
</protein>
<name>A0ABQ4JDV6_9ACTN</name>
<keyword evidence="2" id="KW-1185">Reference proteome</keyword>
<organism evidence="1 2">
    <name type="scientific">Micromonospora qiuiae</name>
    <dbReference type="NCBI Taxonomy" id="502268"/>
    <lineage>
        <taxon>Bacteria</taxon>
        <taxon>Bacillati</taxon>
        <taxon>Actinomycetota</taxon>
        <taxon>Actinomycetes</taxon>
        <taxon>Micromonosporales</taxon>
        <taxon>Micromonosporaceae</taxon>
        <taxon>Micromonospora</taxon>
    </lineage>
</organism>
<sequence>MNGVTEPAERPFTSYTSADHARISYTDTAWLLVGKAYDAALPPRMRPFLDRPAPTSEIVTARSLATQASRLDVLAVLVCHESGCTWEEIGRALGVTRQSAHARYAEHVNGFHSDLATVLDAIAAGEAVTDVIDKLPARVAGLSLVVDTGWHAPRLDAWLAATGRLPGTMTFGMDAGALLAQLSDPASSVGYHGGAARGSEARSPRCPFTAESYDGDPGEYLVCTATQGHSGRHKLAVTGDG</sequence>
<evidence type="ECO:0000313" key="1">
    <source>
        <dbReference type="EMBL" id="GIJ28324.1"/>
    </source>
</evidence>
<evidence type="ECO:0000313" key="2">
    <source>
        <dbReference type="Proteomes" id="UP000653076"/>
    </source>
</evidence>
<gene>
    <name evidence="1" type="ORF">Vqi01_34860</name>
</gene>
<proteinExistence type="predicted"/>
<dbReference type="Proteomes" id="UP000653076">
    <property type="component" value="Unassembled WGS sequence"/>
</dbReference>
<reference evidence="1 2" key="1">
    <citation type="submission" date="2021-01" db="EMBL/GenBank/DDBJ databases">
        <title>Whole genome shotgun sequence of Verrucosispora qiuiae NBRC 106684.</title>
        <authorList>
            <person name="Komaki H."/>
            <person name="Tamura T."/>
        </authorList>
    </citation>
    <scope>NUCLEOTIDE SEQUENCE [LARGE SCALE GENOMIC DNA]</scope>
    <source>
        <strain evidence="1 2">NBRC 106684</strain>
    </source>
</reference>
<dbReference type="EMBL" id="BOPC01000045">
    <property type="protein sequence ID" value="GIJ28324.1"/>
    <property type="molecule type" value="Genomic_DNA"/>
</dbReference>
<accession>A0ABQ4JDV6</accession>
<dbReference type="RefSeq" id="WP_204035843.1">
    <property type="nucleotide sequence ID" value="NZ_BOPC01000045.1"/>
</dbReference>
<comment type="caution">
    <text evidence="1">The sequence shown here is derived from an EMBL/GenBank/DDBJ whole genome shotgun (WGS) entry which is preliminary data.</text>
</comment>